<dbReference type="GO" id="GO:0015074">
    <property type="term" value="P:DNA integration"/>
    <property type="evidence" value="ECO:0007669"/>
    <property type="project" value="InterPro"/>
</dbReference>
<dbReference type="OrthoDB" id="3548492at2759"/>
<sequence>IIGMHDGGKNKAHISQYYYHPYSTVTNTIINNPLRNNGESLPRTGAPKCYTNAEERLVLRHVRRFPKDTYAQVITDCAVTFKKGTVKKILKEHGIKNWKCKRRPFLTQKNANK</sequence>
<dbReference type="Pfam" id="PF01498">
    <property type="entry name" value="HTH_Tnp_Tc3_2"/>
    <property type="match status" value="1"/>
</dbReference>
<dbReference type="AlphaFoldDB" id="A0A2J6QS01"/>
<feature type="non-terminal residue" evidence="2">
    <location>
        <position position="113"/>
    </location>
</feature>
<evidence type="ECO:0000259" key="1">
    <source>
        <dbReference type="Pfam" id="PF01498"/>
    </source>
</evidence>
<proteinExistence type="predicted"/>
<dbReference type="EMBL" id="KZ613978">
    <property type="protein sequence ID" value="PMD29046.1"/>
    <property type="molecule type" value="Genomic_DNA"/>
</dbReference>
<reference evidence="2 3" key="1">
    <citation type="submission" date="2016-04" db="EMBL/GenBank/DDBJ databases">
        <title>A degradative enzymes factory behind the ericoid mycorrhizal symbiosis.</title>
        <authorList>
            <consortium name="DOE Joint Genome Institute"/>
            <person name="Martino E."/>
            <person name="Morin E."/>
            <person name="Grelet G."/>
            <person name="Kuo A."/>
            <person name="Kohler A."/>
            <person name="Daghino S."/>
            <person name="Barry K."/>
            <person name="Choi C."/>
            <person name="Cichocki N."/>
            <person name="Clum A."/>
            <person name="Copeland A."/>
            <person name="Hainaut M."/>
            <person name="Haridas S."/>
            <person name="Labutti K."/>
            <person name="Lindquist E."/>
            <person name="Lipzen A."/>
            <person name="Khouja H.-R."/>
            <person name="Murat C."/>
            <person name="Ohm R."/>
            <person name="Olson A."/>
            <person name="Spatafora J."/>
            <person name="Veneault-Fourrey C."/>
            <person name="Henrissat B."/>
            <person name="Grigoriev I."/>
            <person name="Martin F."/>
            <person name="Perotto S."/>
        </authorList>
    </citation>
    <scope>NUCLEOTIDE SEQUENCE [LARGE SCALE GENOMIC DNA]</scope>
    <source>
        <strain evidence="2 3">F</strain>
    </source>
</reference>
<organism evidence="2 3">
    <name type="scientific">Hyaloscypha variabilis (strain UAMH 11265 / GT02V1 / F)</name>
    <name type="common">Meliniomyces variabilis</name>
    <dbReference type="NCBI Taxonomy" id="1149755"/>
    <lineage>
        <taxon>Eukaryota</taxon>
        <taxon>Fungi</taxon>
        <taxon>Dikarya</taxon>
        <taxon>Ascomycota</taxon>
        <taxon>Pezizomycotina</taxon>
        <taxon>Leotiomycetes</taxon>
        <taxon>Helotiales</taxon>
        <taxon>Hyaloscyphaceae</taxon>
        <taxon>Hyaloscypha</taxon>
        <taxon>Hyaloscypha variabilis</taxon>
    </lineage>
</organism>
<evidence type="ECO:0000313" key="3">
    <source>
        <dbReference type="Proteomes" id="UP000235786"/>
    </source>
</evidence>
<gene>
    <name evidence="2" type="ORF">L207DRAFT_405488</name>
</gene>
<feature type="domain" description="Transposase Tc1-like" evidence="1">
    <location>
        <begin position="56"/>
        <end position="112"/>
    </location>
</feature>
<feature type="non-terminal residue" evidence="2">
    <location>
        <position position="1"/>
    </location>
</feature>
<accession>A0A2J6QS01</accession>
<dbReference type="GO" id="GO:0003677">
    <property type="term" value="F:DNA binding"/>
    <property type="evidence" value="ECO:0007669"/>
    <property type="project" value="InterPro"/>
</dbReference>
<dbReference type="Proteomes" id="UP000235786">
    <property type="component" value="Unassembled WGS sequence"/>
</dbReference>
<dbReference type="InterPro" id="IPR002492">
    <property type="entry name" value="Transposase_Tc1-like"/>
</dbReference>
<dbReference type="GO" id="GO:0006313">
    <property type="term" value="P:DNA transposition"/>
    <property type="evidence" value="ECO:0007669"/>
    <property type="project" value="InterPro"/>
</dbReference>
<dbReference type="STRING" id="1149755.A0A2J6QS01"/>
<evidence type="ECO:0000313" key="2">
    <source>
        <dbReference type="EMBL" id="PMD29046.1"/>
    </source>
</evidence>
<protein>
    <recommendedName>
        <fullName evidence="1">Transposase Tc1-like domain-containing protein</fullName>
    </recommendedName>
</protein>
<keyword evidence="3" id="KW-1185">Reference proteome</keyword>
<name>A0A2J6QS01_HYAVF</name>